<name>A0A1X6NMB9_PORUM</name>
<proteinExistence type="predicted"/>
<dbReference type="EMBL" id="KV919406">
    <property type="protein sequence ID" value="OSX69781.1"/>
    <property type="molecule type" value="Genomic_DNA"/>
</dbReference>
<evidence type="ECO:0000256" key="1">
    <source>
        <dbReference type="SAM" id="MobiDB-lite"/>
    </source>
</evidence>
<feature type="compositionally biased region" description="Basic and acidic residues" evidence="1">
    <location>
        <begin position="124"/>
        <end position="144"/>
    </location>
</feature>
<feature type="compositionally biased region" description="Polar residues" evidence="1">
    <location>
        <begin position="18"/>
        <end position="34"/>
    </location>
</feature>
<feature type="compositionally biased region" description="Pro residues" evidence="1">
    <location>
        <begin position="92"/>
        <end position="103"/>
    </location>
</feature>
<feature type="region of interest" description="Disordered" evidence="1">
    <location>
        <begin position="124"/>
        <end position="157"/>
    </location>
</feature>
<feature type="compositionally biased region" description="Basic residues" evidence="1">
    <location>
        <begin position="78"/>
        <end position="90"/>
    </location>
</feature>
<sequence length="157" mass="16639">MVAAVPAAAPVIMFPPSRSAQPLSHTGWRQQTAPSRGPTPRCRALHAIRCHTGPAVPPRGAPREHGRASTPVWDTPRRGRRPPRCARQPRPRTAPPPPLPPPRHACHTRVPVSCQGGAAARALDRLAARDRAPSGGHRAGDAAADHATQPKDPPSAH</sequence>
<reference evidence="2 3" key="1">
    <citation type="submission" date="2017-03" db="EMBL/GenBank/DDBJ databases">
        <title>WGS assembly of Porphyra umbilicalis.</title>
        <authorList>
            <person name="Brawley S.H."/>
            <person name="Blouin N.A."/>
            <person name="Ficko-Blean E."/>
            <person name="Wheeler G.L."/>
            <person name="Lohr M."/>
            <person name="Goodson H.V."/>
            <person name="Jenkins J.W."/>
            <person name="Blaby-Haas C.E."/>
            <person name="Helliwell K.E."/>
            <person name="Chan C."/>
            <person name="Marriage T."/>
            <person name="Bhattacharya D."/>
            <person name="Klein A.S."/>
            <person name="Badis Y."/>
            <person name="Brodie J."/>
            <person name="Cao Y."/>
            <person name="Collen J."/>
            <person name="Dittami S.M."/>
            <person name="Gachon C.M."/>
            <person name="Green B.R."/>
            <person name="Karpowicz S."/>
            <person name="Kim J.W."/>
            <person name="Kudahl U."/>
            <person name="Lin S."/>
            <person name="Michel G."/>
            <person name="Mittag M."/>
            <person name="Olson B.J."/>
            <person name="Pangilinan J."/>
            <person name="Peng Y."/>
            <person name="Qiu H."/>
            <person name="Shu S."/>
            <person name="Singer J.T."/>
            <person name="Smith A.G."/>
            <person name="Sprecher B.N."/>
            <person name="Wagner V."/>
            <person name="Wang W."/>
            <person name="Wang Z.-Y."/>
            <person name="Yan J."/>
            <person name="Yarish C."/>
            <person name="Zoeuner-Riek S."/>
            <person name="Zhuang Y."/>
            <person name="Zou Y."/>
            <person name="Lindquist E.A."/>
            <person name="Grimwood J."/>
            <person name="Barry K."/>
            <person name="Rokhsar D.S."/>
            <person name="Schmutz J."/>
            <person name="Stiller J.W."/>
            <person name="Grossman A.R."/>
            <person name="Prochnik S.E."/>
        </authorList>
    </citation>
    <scope>NUCLEOTIDE SEQUENCE [LARGE SCALE GENOMIC DNA]</scope>
    <source>
        <strain evidence="2">4086291</strain>
    </source>
</reference>
<evidence type="ECO:0000313" key="2">
    <source>
        <dbReference type="EMBL" id="OSX69781.1"/>
    </source>
</evidence>
<dbReference type="Proteomes" id="UP000218209">
    <property type="component" value="Unassembled WGS sequence"/>
</dbReference>
<keyword evidence="3" id="KW-1185">Reference proteome</keyword>
<feature type="region of interest" description="Disordered" evidence="1">
    <location>
        <begin position="15"/>
        <end position="110"/>
    </location>
</feature>
<evidence type="ECO:0000313" key="3">
    <source>
        <dbReference type="Proteomes" id="UP000218209"/>
    </source>
</evidence>
<gene>
    <name evidence="2" type="ORF">BU14_1160s0003</name>
</gene>
<dbReference type="AlphaFoldDB" id="A0A1X6NMB9"/>
<accession>A0A1X6NMB9</accession>
<protein>
    <submittedName>
        <fullName evidence="2">Uncharacterized protein</fullName>
    </submittedName>
</protein>
<organism evidence="2 3">
    <name type="scientific">Porphyra umbilicalis</name>
    <name type="common">Purple laver</name>
    <name type="synonym">Red alga</name>
    <dbReference type="NCBI Taxonomy" id="2786"/>
    <lineage>
        <taxon>Eukaryota</taxon>
        <taxon>Rhodophyta</taxon>
        <taxon>Bangiophyceae</taxon>
        <taxon>Bangiales</taxon>
        <taxon>Bangiaceae</taxon>
        <taxon>Porphyra</taxon>
    </lineage>
</organism>